<evidence type="ECO:0000313" key="2">
    <source>
        <dbReference type="EMBL" id="KAK3802090.1"/>
    </source>
</evidence>
<accession>A0AAE1BA54</accession>
<keyword evidence="3" id="KW-1185">Reference proteome</keyword>
<name>A0AAE1BA54_9GAST</name>
<dbReference type="EMBL" id="JAWDGP010000265">
    <property type="protein sequence ID" value="KAK3802090.1"/>
    <property type="molecule type" value="Genomic_DNA"/>
</dbReference>
<feature type="region of interest" description="Disordered" evidence="1">
    <location>
        <begin position="39"/>
        <end position="71"/>
    </location>
</feature>
<proteinExistence type="predicted"/>
<protein>
    <submittedName>
        <fullName evidence="2">Uncharacterized protein</fullName>
    </submittedName>
</protein>
<organism evidence="2 3">
    <name type="scientific">Elysia crispata</name>
    <name type="common">lettuce slug</name>
    <dbReference type="NCBI Taxonomy" id="231223"/>
    <lineage>
        <taxon>Eukaryota</taxon>
        <taxon>Metazoa</taxon>
        <taxon>Spiralia</taxon>
        <taxon>Lophotrochozoa</taxon>
        <taxon>Mollusca</taxon>
        <taxon>Gastropoda</taxon>
        <taxon>Heterobranchia</taxon>
        <taxon>Euthyneura</taxon>
        <taxon>Panpulmonata</taxon>
        <taxon>Sacoglossa</taxon>
        <taxon>Placobranchoidea</taxon>
        <taxon>Plakobranchidae</taxon>
        <taxon>Elysia</taxon>
    </lineage>
</organism>
<evidence type="ECO:0000313" key="3">
    <source>
        <dbReference type="Proteomes" id="UP001283361"/>
    </source>
</evidence>
<dbReference type="AlphaFoldDB" id="A0AAE1BA54"/>
<evidence type="ECO:0000256" key="1">
    <source>
        <dbReference type="SAM" id="MobiDB-lite"/>
    </source>
</evidence>
<comment type="caution">
    <text evidence="2">The sequence shown here is derived from an EMBL/GenBank/DDBJ whole genome shotgun (WGS) entry which is preliminary data.</text>
</comment>
<gene>
    <name evidence="2" type="ORF">RRG08_049980</name>
</gene>
<sequence>MLIKNDLQHMELISSGTVNFGAQMELASVTITVARRDTRPCDNSPLGPASFRLRHDPKDGTAHASHVTQQF</sequence>
<dbReference type="Proteomes" id="UP001283361">
    <property type="component" value="Unassembled WGS sequence"/>
</dbReference>
<reference evidence="2" key="1">
    <citation type="journal article" date="2023" name="G3 (Bethesda)">
        <title>A reference genome for the long-term kleptoplast-retaining sea slug Elysia crispata morphotype clarki.</title>
        <authorList>
            <person name="Eastman K.E."/>
            <person name="Pendleton A.L."/>
            <person name="Shaikh M.A."/>
            <person name="Suttiyut T."/>
            <person name="Ogas R."/>
            <person name="Tomko P."/>
            <person name="Gavelis G."/>
            <person name="Widhalm J.R."/>
            <person name="Wisecaver J.H."/>
        </authorList>
    </citation>
    <scope>NUCLEOTIDE SEQUENCE</scope>
    <source>
        <strain evidence="2">ECLA1</strain>
    </source>
</reference>